<evidence type="ECO:0000313" key="1">
    <source>
        <dbReference type="EMBL" id="PON23815.1"/>
    </source>
</evidence>
<organism evidence="1 2">
    <name type="scientific">Trichoderma gamsii</name>
    <dbReference type="NCBI Taxonomy" id="398673"/>
    <lineage>
        <taxon>Eukaryota</taxon>
        <taxon>Fungi</taxon>
        <taxon>Dikarya</taxon>
        <taxon>Ascomycota</taxon>
        <taxon>Pezizomycotina</taxon>
        <taxon>Sordariomycetes</taxon>
        <taxon>Hypocreomycetidae</taxon>
        <taxon>Hypocreales</taxon>
        <taxon>Hypocreaceae</taxon>
        <taxon>Trichoderma</taxon>
    </lineage>
</organism>
<reference evidence="1 2" key="1">
    <citation type="journal article" date="2016" name="Genome Announc.">
        <title>Draft Whole-Genome Sequence of Trichoderma gamsii T6085, a Promising Biocontrol Agent of Fusarium Head Blight on Wheat.</title>
        <authorList>
            <person name="Baroncelli R."/>
            <person name="Zapparata A."/>
            <person name="Piaggeschi G."/>
            <person name="Sarrocco S."/>
            <person name="Vannacci G."/>
        </authorList>
    </citation>
    <scope>NUCLEOTIDE SEQUENCE [LARGE SCALE GENOMIC DNA]</scope>
    <source>
        <strain evidence="1 2">T6085</strain>
    </source>
</reference>
<dbReference type="EMBL" id="JPDN02000027">
    <property type="protein sequence ID" value="PON23815.1"/>
    <property type="molecule type" value="Genomic_DNA"/>
</dbReference>
<dbReference type="GeneID" id="36347706"/>
<evidence type="ECO:0000313" key="2">
    <source>
        <dbReference type="Proteomes" id="UP000054821"/>
    </source>
</evidence>
<comment type="caution">
    <text evidence="1">The sequence shown here is derived from an EMBL/GenBank/DDBJ whole genome shotgun (WGS) entry which is preliminary data.</text>
</comment>
<gene>
    <name evidence="1" type="ORF">TGAM01_v207462</name>
</gene>
<protein>
    <submittedName>
        <fullName evidence="1">Uncharacterized protein</fullName>
    </submittedName>
</protein>
<dbReference type="RefSeq" id="XP_024405192.1">
    <property type="nucleotide sequence ID" value="XM_024550104.1"/>
</dbReference>
<accession>A0A2P4ZHR5</accession>
<keyword evidence="2" id="KW-1185">Reference proteome</keyword>
<dbReference type="Proteomes" id="UP000054821">
    <property type="component" value="Unassembled WGS sequence"/>
</dbReference>
<dbReference type="AlphaFoldDB" id="A0A2P4ZHR5"/>
<proteinExistence type="predicted"/>
<sequence length="77" mass="8431">MLGPSHKLGPTLAKPPDLLASYGASSSQSFKDSKKTHIPTLLANLVDHAQMELLHTVLYIAEVYHPTPFITFGSRSR</sequence>
<name>A0A2P4ZHR5_9HYPO</name>